<feature type="compositionally biased region" description="Polar residues" evidence="1">
    <location>
        <begin position="72"/>
        <end position="81"/>
    </location>
</feature>
<organism evidence="2 3">
    <name type="scientific">Pseudovirgaria hyperparasitica</name>
    <dbReference type="NCBI Taxonomy" id="470096"/>
    <lineage>
        <taxon>Eukaryota</taxon>
        <taxon>Fungi</taxon>
        <taxon>Dikarya</taxon>
        <taxon>Ascomycota</taxon>
        <taxon>Pezizomycotina</taxon>
        <taxon>Dothideomycetes</taxon>
        <taxon>Dothideomycetes incertae sedis</taxon>
        <taxon>Acrospermales</taxon>
        <taxon>Acrospermaceae</taxon>
        <taxon>Pseudovirgaria</taxon>
    </lineage>
</organism>
<protein>
    <submittedName>
        <fullName evidence="2">Uncharacterized protein</fullName>
    </submittedName>
</protein>
<dbReference type="Proteomes" id="UP000799437">
    <property type="component" value="Unassembled WGS sequence"/>
</dbReference>
<evidence type="ECO:0000313" key="2">
    <source>
        <dbReference type="EMBL" id="KAF2756917.1"/>
    </source>
</evidence>
<evidence type="ECO:0000256" key="1">
    <source>
        <dbReference type="SAM" id="MobiDB-lite"/>
    </source>
</evidence>
<feature type="compositionally biased region" description="Low complexity" evidence="1">
    <location>
        <begin position="142"/>
        <end position="168"/>
    </location>
</feature>
<feature type="region of interest" description="Disordered" evidence="1">
    <location>
        <begin position="194"/>
        <end position="237"/>
    </location>
</feature>
<dbReference type="GeneID" id="54485436"/>
<sequence length="237" mass="23044">MSFRFKRDKADENRSSTSSSVPAPVKSATNIQPDSSRDSGQAGPVGAEAGSAASVKSGVVGQSPEKKLASIAPQTETTPSILPSAASPGGIAGVGIASQVNSDAPAPTSSLPPPGTATSAIPVASQKQTSYSPIHRQAPVSTTATITAPTTQQTQGSSATIAPAAATPKDNTAREATLGVAGLTGGAFLGDTALTSIGTGPSETSEPISTTSRATITGSGDSAAGTALPGGTYVSIP</sequence>
<evidence type="ECO:0000313" key="3">
    <source>
        <dbReference type="Proteomes" id="UP000799437"/>
    </source>
</evidence>
<dbReference type="RefSeq" id="XP_033599368.1">
    <property type="nucleotide sequence ID" value="XM_033744382.1"/>
</dbReference>
<keyword evidence="3" id="KW-1185">Reference proteome</keyword>
<name>A0A6A6W5U1_9PEZI</name>
<proteinExistence type="predicted"/>
<dbReference type="EMBL" id="ML996574">
    <property type="protein sequence ID" value="KAF2756917.1"/>
    <property type="molecule type" value="Genomic_DNA"/>
</dbReference>
<feature type="region of interest" description="Disordered" evidence="1">
    <location>
        <begin position="1"/>
        <end position="170"/>
    </location>
</feature>
<gene>
    <name evidence="2" type="ORF">EJ05DRAFT_47809</name>
</gene>
<accession>A0A6A6W5U1</accession>
<dbReference type="AlphaFoldDB" id="A0A6A6W5U1"/>
<feature type="compositionally biased region" description="Polar residues" evidence="1">
    <location>
        <begin position="15"/>
        <end position="34"/>
    </location>
</feature>
<reference evidence="2" key="1">
    <citation type="journal article" date="2020" name="Stud. Mycol.">
        <title>101 Dothideomycetes genomes: a test case for predicting lifestyles and emergence of pathogens.</title>
        <authorList>
            <person name="Haridas S."/>
            <person name="Albert R."/>
            <person name="Binder M."/>
            <person name="Bloem J."/>
            <person name="Labutti K."/>
            <person name="Salamov A."/>
            <person name="Andreopoulos B."/>
            <person name="Baker S."/>
            <person name="Barry K."/>
            <person name="Bills G."/>
            <person name="Bluhm B."/>
            <person name="Cannon C."/>
            <person name="Castanera R."/>
            <person name="Culley D."/>
            <person name="Daum C."/>
            <person name="Ezra D."/>
            <person name="Gonzalez J."/>
            <person name="Henrissat B."/>
            <person name="Kuo A."/>
            <person name="Liang C."/>
            <person name="Lipzen A."/>
            <person name="Lutzoni F."/>
            <person name="Magnuson J."/>
            <person name="Mondo S."/>
            <person name="Nolan M."/>
            <person name="Ohm R."/>
            <person name="Pangilinan J."/>
            <person name="Park H.-J."/>
            <person name="Ramirez L."/>
            <person name="Alfaro M."/>
            <person name="Sun H."/>
            <person name="Tritt A."/>
            <person name="Yoshinaga Y."/>
            <person name="Zwiers L.-H."/>
            <person name="Turgeon B."/>
            <person name="Goodwin S."/>
            <person name="Spatafora J."/>
            <person name="Crous P."/>
            <person name="Grigoriev I."/>
        </authorList>
    </citation>
    <scope>NUCLEOTIDE SEQUENCE</scope>
    <source>
        <strain evidence="2">CBS 121739</strain>
    </source>
</reference>
<feature type="compositionally biased region" description="Low complexity" evidence="1">
    <location>
        <begin position="199"/>
        <end position="212"/>
    </location>
</feature>